<evidence type="ECO:0000256" key="9">
    <source>
        <dbReference type="HAMAP-Rule" id="MF_01808"/>
    </source>
</evidence>
<dbReference type="OrthoDB" id="9801717at2"/>
<keyword evidence="4 9" id="KW-0159">Chromosome partition</keyword>
<dbReference type="PROSITE" id="PS51900">
    <property type="entry name" value="CB"/>
    <property type="match status" value="1"/>
</dbReference>
<feature type="active site" evidence="9">
    <location>
        <position position="176"/>
    </location>
</feature>
<comment type="subunit">
    <text evidence="9">Forms a cyclic heterotetrameric complex composed of two molecules of XerC and two molecules of XerD.</text>
</comment>
<dbReference type="Proteomes" id="UP000269438">
    <property type="component" value="Unassembled WGS sequence"/>
</dbReference>
<dbReference type="InterPro" id="IPR011010">
    <property type="entry name" value="DNA_brk_join_enz"/>
</dbReference>
<dbReference type="PANTHER" id="PTHR30349">
    <property type="entry name" value="PHAGE INTEGRASE-RELATED"/>
    <property type="match status" value="1"/>
</dbReference>
<proteinExistence type="inferred from homology"/>
<protein>
    <recommendedName>
        <fullName evidence="9">Tyrosine recombinase XerC</fullName>
    </recommendedName>
</protein>
<dbReference type="AlphaFoldDB" id="A0A3L7ALD5"/>
<keyword evidence="3 9" id="KW-0132">Cell division</keyword>
<dbReference type="InterPro" id="IPR044068">
    <property type="entry name" value="CB"/>
</dbReference>
<dbReference type="CDD" id="cd00798">
    <property type="entry name" value="INT_XerDC_C"/>
    <property type="match status" value="1"/>
</dbReference>
<dbReference type="Pfam" id="PF00589">
    <property type="entry name" value="Phage_integrase"/>
    <property type="match status" value="1"/>
</dbReference>
<comment type="similarity">
    <text evidence="9">Belongs to the 'phage' integrase family. XerC subfamily.</text>
</comment>
<reference evidence="12 13" key="1">
    <citation type="submission" date="2018-10" db="EMBL/GenBank/DDBJ databases">
        <authorList>
            <person name="Li J."/>
        </authorList>
    </citation>
    <scope>NUCLEOTIDE SEQUENCE [LARGE SCALE GENOMIC DNA]</scope>
    <source>
        <strain evidence="12 13">JCM 11654</strain>
    </source>
</reference>
<evidence type="ECO:0000256" key="3">
    <source>
        <dbReference type="ARBA" id="ARBA00022618"/>
    </source>
</evidence>
<dbReference type="Gene3D" id="1.10.150.130">
    <property type="match status" value="1"/>
</dbReference>
<keyword evidence="7 9" id="KW-0233">DNA recombination</keyword>
<keyword evidence="13" id="KW-1185">Reference proteome</keyword>
<organism evidence="12 13">
    <name type="scientific">Mycetocola lacteus</name>
    <dbReference type="NCBI Taxonomy" id="76637"/>
    <lineage>
        <taxon>Bacteria</taxon>
        <taxon>Bacillati</taxon>
        <taxon>Actinomycetota</taxon>
        <taxon>Actinomycetes</taxon>
        <taxon>Micrococcales</taxon>
        <taxon>Microbacteriaceae</taxon>
        <taxon>Mycetocola</taxon>
    </lineage>
</organism>
<feature type="active site" evidence="9">
    <location>
        <position position="152"/>
    </location>
</feature>
<comment type="caution">
    <text evidence="12">The sequence shown here is derived from an EMBL/GenBank/DDBJ whole genome shotgun (WGS) entry which is preliminary data.</text>
</comment>
<keyword evidence="8 9" id="KW-0131">Cell cycle</keyword>
<name>A0A3L7ALD5_9MICO</name>
<dbReference type="InterPro" id="IPR002104">
    <property type="entry name" value="Integrase_catalytic"/>
</dbReference>
<keyword evidence="5 9" id="KW-0229">DNA integration</keyword>
<evidence type="ECO:0000256" key="7">
    <source>
        <dbReference type="ARBA" id="ARBA00023172"/>
    </source>
</evidence>
<evidence type="ECO:0000313" key="12">
    <source>
        <dbReference type="EMBL" id="RLP81293.1"/>
    </source>
</evidence>
<dbReference type="HAMAP" id="MF_01808">
    <property type="entry name" value="Recomb_XerC_XerD"/>
    <property type="match status" value="1"/>
</dbReference>
<comment type="subcellular location">
    <subcellularLocation>
        <location evidence="1 9">Cytoplasm</location>
    </subcellularLocation>
</comment>
<feature type="active site" evidence="9">
    <location>
        <position position="272"/>
    </location>
</feature>
<dbReference type="GO" id="GO:0003677">
    <property type="term" value="F:DNA binding"/>
    <property type="evidence" value="ECO:0007669"/>
    <property type="project" value="UniProtKB-UniRule"/>
</dbReference>
<evidence type="ECO:0000259" key="11">
    <source>
        <dbReference type="PROSITE" id="PS51900"/>
    </source>
</evidence>
<evidence type="ECO:0000256" key="6">
    <source>
        <dbReference type="ARBA" id="ARBA00023125"/>
    </source>
</evidence>
<dbReference type="GO" id="GO:0009037">
    <property type="term" value="F:tyrosine-based site-specific recombinase activity"/>
    <property type="evidence" value="ECO:0007669"/>
    <property type="project" value="UniProtKB-UniRule"/>
</dbReference>
<feature type="domain" description="Core-binding (CB)" evidence="11">
    <location>
        <begin position="1"/>
        <end position="87"/>
    </location>
</feature>
<comment type="function">
    <text evidence="9">Site-specific tyrosine recombinase, which acts by catalyzing the cutting and rejoining of the recombining DNA molecules. The XerC-XerD complex is essential to convert dimers of the bacterial chromosome into monomers to permit their segregation at cell division. It also contributes to the segregational stability of plasmids.</text>
</comment>
<keyword evidence="2 9" id="KW-0963">Cytoplasm</keyword>
<evidence type="ECO:0000256" key="5">
    <source>
        <dbReference type="ARBA" id="ARBA00022908"/>
    </source>
</evidence>
<evidence type="ECO:0000313" key="13">
    <source>
        <dbReference type="Proteomes" id="UP000269438"/>
    </source>
</evidence>
<dbReference type="SUPFAM" id="SSF56349">
    <property type="entry name" value="DNA breaking-rejoining enzymes"/>
    <property type="match status" value="1"/>
</dbReference>
<gene>
    <name evidence="9" type="primary">xerC</name>
    <name evidence="12" type="ORF">D9V34_11715</name>
</gene>
<dbReference type="Gene3D" id="1.10.443.10">
    <property type="entry name" value="Intergrase catalytic core"/>
    <property type="match status" value="1"/>
</dbReference>
<dbReference type="InterPro" id="IPR013762">
    <property type="entry name" value="Integrase-like_cat_sf"/>
</dbReference>
<dbReference type="GO" id="GO:0005737">
    <property type="term" value="C:cytoplasm"/>
    <property type="evidence" value="ECO:0007669"/>
    <property type="project" value="UniProtKB-SubCell"/>
</dbReference>
<dbReference type="EMBL" id="RCUY01000010">
    <property type="protein sequence ID" value="RLP81293.1"/>
    <property type="molecule type" value="Genomic_DNA"/>
</dbReference>
<feature type="active site" evidence="9">
    <location>
        <position position="249"/>
    </location>
</feature>
<dbReference type="RefSeq" id="WP_121688994.1">
    <property type="nucleotide sequence ID" value="NZ_RCUY01000010.1"/>
</dbReference>
<dbReference type="InterPro" id="IPR050090">
    <property type="entry name" value="Tyrosine_recombinase_XerCD"/>
</dbReference>
<dbReference type="Pfam" id="PF02899">
    <property type="entry name" value="Phage_int_SAM_1"/>
    <property type="match status" value="1"/>
</dbReference>
<dbReference type="InterPro" id="IPR023009">
    <property type="entry name" value="Tyrosine_recombinase_XerC/XerD"/>
</dbReference>
<feature type="active site" description="O-(3'-phospho-DNA)-tyrosine intermediate" evidence="9">
    <location>
        <position position="281"/>
    </location>
</feature>
<dbReference type="InterPro" id="IPR004107">
    <property type="entry name" value="Integrase_SAM-like_N"/>
</dbReference>
<sequence>MQIPLAIEEYLDVLHSERQYSPATVRAYGADLQALAEFASRRNVDTVDGLDLELLRDWLWDLSQRGLAASSLARHAAAVRGWTSWLARTNRVPIDPAARLRAPRAGRSLPKVVAQEPLRDLLDSVRTSAAEGDPIELRDSAVLELLYATGIRVAELCALTHQDIDFQRLTIRVWGKGGKERVVPFGAPARSALEAYLVRARPVLQRNELDRVFLGVRGGALGTRAAYTLVAKYLGTLPGTAASGPHALRHSAATHLLDGGADLRTVQEMLGHSSLGTTQIYTHVSTERLRDAYRIAHPRA</sequence>
<evidence type="ECO:0000256" key="2">
    <source>
        <dbReference type="ARBA" id="ARBA00022490"/>
    </source>
</evidence>
<evidence type="ECO:0000256" key="4">
    <source>
        <dbReference type="ARBA" id="ARBA00022829"/>
    </source>
</evidence>
<evidence type="ECO:0000259" key="10">
    <source>
        <dbReference type="PROSITE" id="PS51898"/>
    </source>
</evidence>
<dbReference type="NCBIfam" id="NF001399">
    <property type="entry name" value="PRK00283.1"/>
    <property type="match status" value="1"/>
</dbReference>
<dbReference type="PANTHER" id="PTHR30349:SF41">
    <property type="entry name" value="INTEGRASE_RECOMBINASE PROTEIN MJ0367-RELATED"/>
    <property type="match status" value="1"/>
</dbReference>
<evidence type="ECO:0000256" key="8">
    <source>
        <dbReference type="ARBA" id="ARBA00023306"/>
    </source>
</evidence>
<evidence type="ECO:0000256" key="1">
    <source>
        <dbReference type="ARBA" id="ARBA00004496"/>
    </source>
</evidence>
<keyword evidence="6 9" id="KW-0238">DNA-binding</keyword>
<dbReference type="InterPro" id="IPR010998">
    <property type="entry name" value="Integrase_recombinase_N"/>
</dbReference>
<dbReference type="GO" id="GO:0006313">
    <property type="term" value="P:DNA transposition"/>
    <property type="evidence" value="ECO:0007669"/>
    <property type="project" value="UniProtKB-UniRule"/>
</dbReference>
<dbReference type="GO" id="GO:0051301">
    <property type="term" value="P:cell division"/>
    <property type="evidence" value="ECO:0007669"/>
    <property type="project" value="UniProtKB-KW"/>
</dbReference>
<dbReference type="GO" id="GO:0007059">
    <property type="term" value="P:chromosome segregation"/>
    <property type="evidence" value="ECO:0007669"/>
    <property type="project" value="UniProtKB-UniRule"/>
</dbReference>
<accession>A0A3L7ALD5</accession>
<feature type="domain" description="Tyr recombinase" evidence="10">
    <location>
        <begin position="108"/>
        <end position="294"/>
    </location>
</feature>
<dbReference type="PROSITE" id="PS51898">
    <property type="entry name" value="TYR_RECOMBINASE"/>
    <property type="match status" value="1"/>
</dbReference>
<feature type="active site" evidence="9">
    <location>
        <position position="246"/>
    </location>
</feature>